<reference evidence="1" key="1">
    <citation type="submission" date="2020-05" db="EMBL/GenBank/DDBJ databases">
        <authorList>
            <person name="Chiriac C."/>
            <person name="Salcher M."/>
            <person name="Ghai R."/>
            <person name="Kavagutti S V."/>
        </authorList>
    </citation>
    <scope>NUCLEOTIDE SEQUENCE</scope>
</reference>
<proteinExistence type="predicted"/>
<protein>
    <submittedName>
        <fullName evidence="1">Uncharacterized protein</fullName>
    </submittedName>
</protein>
<gene>
    <name evidence="1" type="ORF">UFOVP1290_475</name>
</gene>
<dbReference type="EMBL" id="LR797252">
    <property type="protein sequence ID" value="CAB4196955.1"/>
    <property type="molecule type" value="Genomic_DNA"/>
</dbReference>
<accession>A0A6J5RXH7</accession>
<organism evidence="1">
    <name type="scientific">uncultured Caudovirales phage</name>
    <dbReference type="NCBI Taxonomy" id="2100421"/>
    <lineage>
        <taxon>Viruses</taxon>
        <taxon>Duplodnaviria</taxon>
        <taxon>Heunggongvirae</taxon>
        <taxon>Uroviricota</taxon>
        <taxon>Caudoviricetes</taxon>
        <taxon>Peduoviridae</taxon>
        <taxon>Maltschvirus</taxon>
        <taxon>Maltschvirus maltsch</taxon>
    </lineage>
</organism>
<evidence type="ECO:0000313" key="1">
    <source>
        <dbReference type="EMBL" id="CAB4196955.1"/>
    </source>
</evidence>
<sequence length="90" mass="10381">MLWNELDFDAQMKVLNSISDLLYEDKYSLIHEDILAAIQELKTWSNSPIFDEDLIDDKTICSEPYVAQAYYSNVEGDDIEISDESITIII</sequence>
<name>A0A6J5RXH7_9CAUD</name>